<evidence type="ECO:0000313" key="1">
    <source>
        <dbReference type="EMBL" id="WDE01245.1"/>
    </source>
</evidence>
<accession>A0AAF0C5T6</accession>
<sequence length="88" mass="10216">MSNPTSKIEEIETLLLTWKNNIRSPEQAYTQIKDLILELMSNRALEHISDKLIDLNWHVNRAFEGQTRHLLIATDKTRTLKGMFLVPA</sequence>
<dbReference type="RefSeq" id="WP_044831540.1">
    <property type="nucleotide sequence ID" value="NZ_CP059735.1"/>
</dbReference>
<proteinExistence type="predicted"/>
<dbReference type="KEGG" id="tact:SG35_011725"/>
<dbReference type="Proteomes" id="UP000032568">
    <property type="component" value="Chromosome"/>
</dbReference>
<name>A0AAF0C5T6_9GAMM</name>
<evidence type="ECO:0000313" key="2">
    <source>
        <dbReference type="Proteomes" id="UP000032568"/>
    </source>
</evidence>
<dbReference type="AlphaFoldDB" id="A0AAF0C5T6"/>
<keyword evidence="2" id="KW-1185">Reference proteome</keyword>
<reference evidence="1 2" key="2">
    <citation type="journal article" date="2022" name="Mar. Drugs">
        <title>Bioassay-Guided Fractionation Leads to the Detection of Cholic Acid Generated by the Rare Thalassomonas sp.</title>
        <authorList>
            <person name="Pheiffer F."/>
            <person name="Schneider Y.K."/>
            <person name="Hansen E.H."/>
            <person name="Andersen J.H."/>
            <person name="Isaksson J."/>
            <person name="Busche T."/>
            <person name="R C."/>
            <person name="Kalinowski J."/>
            <person name="Zyl L.V."/>
            <person name="Trindade M."/>
        </authorList>
    </citation>
    <scope>NUCLEOTIDE SEQUENCE [LARGE SCALE GENOMIC DNA]</scope>
    <source>
        <strain evidence="1 2">A5K-106</strain>
    </source>
</reference>
<dbReference type="EMBL" id="CP059735">
    <property type="protein sequence ID" value="WDE01245.1"/>
    <property type="molecule type" value="Genomic_DNA"/>
</dbReference>
<protein>
    <submittedName>
        <fullName evidence="1">Uncharacterized protein</fullName>
    </submittedName>
</protein>
<reference evidence="1 2" key="1">
    <citation type="journal article" date="2015" name="Genome Announc.">
        <title>Draft Genome Sequences of Marine Isolates of Thalassomonas viridans and Thalassomonas actiniarum.</title>
        <authorList>
            <person name="Olonade I."/>
            <person name="van Zyl L.J."/>
            <person name="Trindade M."/>
        </authorList>
    </citation>
    <scope>NUCLEOTIDE SEQUENCE [LARGE SCALE GENOMIC DNA]</scope>
    <source>
        <strain evidence="1 2">A5K-106</strain>
    </source>
</reference>
<organism evidence="1 2">
    <name type="scientific">Thalassomonas actiniarum</name>
    <dbReference type="NCBI Taxonomy" id="485447"/>
    <lineage>
        <taxon>Bacteria</taxon>
        <taxon>Pseudomonadati</taxon>
        <taxon>Pseudomonadota</taxon>
        <taxon>Gammaproteobacteria</taxon>
        <taxon>Alteromonadales</taxon>
        <taxon>Colwelliaceae</taxon>
        <taxon>Thalassomonas</taxon>
    </lineage>
</organism>
<gene>
    <name evidence="1" type="ORF">SG35_011725</name>
</gene>